<feature type="region of interest" description="Disordered" evidence="7">
    <location>
        <begin position="24"/>
        <end position="73"/>
    </location>
</feature>
<evidence type="ECO:0000256" key="2">
    <source>
        <dbReference type="ARBA" id="ARBA00023128"/>
    </source>
</evidence>
<feature type="coiled-coil region" evidence="6">
    <location>
        <begin position="121"/>
        <end position="168"/>
    </location>
</feature>
<name>A0A6G1LJE6_9PEZI</name>
<dbReference type="OrthoDB" id="2153661at2759"/>
<dbReference type="PANTHER" id="PTHR11362:SF82">
    <property type="entry name" value="PHOSPHATIDYLETHANOLAMINE-BINDING PROTEIN 4"/>
    <property type="match status" value="1"/>
</dbReference>
<organism evidence="8 9">
    <name type="scientific">Teratosphaeria nubilosa</name>
    <dbReference type="NCBI Taxonomy" id="161662"/>
    <lineage>
        <taxon>Eukaryota</taxon>
        <taxon>Fungi</taxon>
        <taxon>Dikarya</taxon>
        <taxon>Ascomycota</taxon>
        <taxon>Pezizomycotina</taxon>
        <taxon>Dothideomycetes</taxon>
        <taxon>Dothideomycetidae</taxon>
        <taxon>Mycosphaerellales</taxon>
        <taxon>Teratosphaeriaceae</taxon>
        <taxon>Teratosphaeria</taxon>
    </lineage>
</organism>
<dbReference type="Gene3D" id="3.90.280.10">
    <property type="entry name" value="PEBP-like"/>
    <property type="match status" value="1"/>
</dbReference>
<comment type="subcellular location">
    <subcellularLocation>
        <location evidence="1">Mitochondrion</location>
    </subcellularLocation>
</comment>
<evidence type="ECO:0000256" key="4">
    <source>
        <dbReference type="ARBA" id="ARBA00038016"/>
    </source>
</evidence>
<dbReference type="PANTHER" id="PTHR11362">
    <property type="entry name" value="PHOSPHATIDYLETHANOLAMINE-BINDING PROTEIN"/>
    <property type="match status" value="1"/>
</dbReference>
<keyword evidence="6" id="KW-0175">Coiled coil</keyword>
<dbReference type="InterPro" id="IPR036610">
    <property type="entry name" value="PEBP-like_sf"/>
</dbReference>
<gene>
    <name evidence="8" type="ORF">EJ03DRAFT_348134</name>
</gene>
<evidence type="ECO:0000256" key="1">
    <source>
        <dbReference type="ARBA" id="ARBA00004173"/>
    </source>
</evidence>
<dbReference type="SUPFAM" id="SSF49777">
    <property type="entry name" value="PEBP-like"/>
    <property type="match status" value="1"/>
</dbReference>
<dbReference type="EMBL" id="ML995812">
    <property type="protein sequence ID" value="KAF2773083.1"/>
    <property type="molecule type" value="Genomic_DNA"/>
</dbReference>
<dbReference type="AlphaFoldDB" id="A0A6G1LJE6"/>
<keyword evidence="9" id="KW-1185">Reference proteome</keyword>
<comment type="function">
    <text evidence="3">Component of the mitochondrial ribosome (mitoribosome), a dedicated translation machinery responsible for the synthesis of mitochondrial genome-encoded proteins, including at least some of the essential transmembrane subunits of the mitochondrial respiratory chain. The mitoribosomes are attached to the mitochondrial inner membrane and translation products are cotranslationally integrated into the membrane.</text>
</comment>
<accession>A0A6G1LJE6</accession>
<dbReference type="FunFam" id="3.90.280.10:FF:000004">
    <property type="entry name" value="Mitochondrial large ribosomal subunit YmL35"/>
    <property type="match status" value="1"/>
</dbReference>
<dbReference type="GO" id="GO:0005739">
    <property type="term" value="C:mitochondrion"/>
    <property type="evidence" value="ECO:0007669"/>
    <property type="project" value="UniProtKB-SubCell"/>
</dbReference>
<evidence type="ECO:0000313" key="8">
    <source>
        <dbReference type="EMBL" id="KAF2773083.1"/>
    </source>
</evidence>
<dbReference type="CDD" id="cd00866">
    <property type="entry name" value="PEBP_euk"/>
    <property type="match status" value="1"/>
</dbReference>
<proteinExistence type="inferred from homology"/>
<evidence type="ECO:0000256" key="6">
    <source>
        <dbReference type="SAM" id="Coils"/>
    </source>
</evidence>
<evidence type="ECO:0000256" key="7">
    <source>
        <dbReference type="SAM" id="MobiDB-lite"/>
    </source>
</evidence>
<dbReference type="Proteomes" id="UP000799436">
    <property type="component" value="Unassembled WGS sequence"/>
</dbReference>
<evidence type="ECO:0000313" key="9">
    <source>
        <dbReference type="Proteomes" id="UP000799436"/>
    </source>
</evidence>
<reference evidence="8" key="1">
    <citation type="journal article" date="2020" name="Stud. Mycol.">
        <title>101 Dothideomycetes genomes: a test case for predicting lifestyles and emergence of pathogens.</title>
        <authorList>
            <person name="Haridas S."/>
            <person name="Albert R."/>
            <person name="Binder M."/>
            <person name="Bloem J."/>
            <person name="Labutti K."/>
            <person name="Salamov A."/>
            <person name="Andreopoulos B."/>
            <person name="Baker S."/>
            <person name="Barry K."/>
            <person name="Bills G."/>
            <person name="Bluhm B."/>
            <person name="Cannon C."/>
            <person name="Castanera R."/>
            <person name="Culley D."/>
            <person name="Daum C."/>
            <person name="Ezra D."/>
            <person name="Gonzalez J."/>
            <person name="Henrissat B."/>
            <person name="Kuo A."/>
            <person name="Liang C."/>
            <person name="Lipzen A."/>
            <person name="Lutzoni F."/>
            <person name="Magnuson J."/>
            <person name="Mondo S."/>
            <person name="Nolan M."/>
            <person name="Ohm R."/>
            <person name="Pangilinan J."/>
            <person name="Park H.-J."/>
            <person name="Ramirez L."/>
            <person name="Alfaro M."/>
            <person name="Sun H."/>
            <person name="Tritt A."/>
            <person name="Yoshinaga Y."/>
            <person name="Zwiers L.-H."/>
            <person name="Turgeon B."/>
            <person name="Goodwin S."/>
            <person name="Spatafora J."/>
            <person name="Crous P."/>
            <person name="Grigoriev I."/>
        </authorList>
    </citation>
    <scope>NUCLEOTIDE SEQUENCE</scope>
    <source>
        <strain evidence="8">CBS 116005</strain>
    </source>
</reference>
<comment type="similarity">
    <text evidence="4">Belongs to the phosphatidylethanolamine-binding protein family. Mitochondrion-specific ribosomal protein mL38 subfamily.</text>
</comment>
<protein>
    <recommendedName>
        <fullName evidence="5">Large ribosomal subunit protein mL38</fullName>
    </recommendedName>
</protein>
<dbReference type="Gene3D" id="1.20.58.1180">
    <property type="match status" value="1"/>
</dbReference>
<keyword evidence="2" id="KW-0496">Mitochondrion</keyword>
<dbReference type="InterPro" id="IPR035810">
    <property type="entry name" value="PEBP_euk"/>
</dbReference>
<sequence length="434" mass="50145">MAIERSARPLAQCLRCTRHERTPLALRSFSSTVPSRLETETQQTPASEPPPPPPAEASKSKLNPKTVSTPATERRLIQEQGITPIGSRRRRAVRATTSNIPFAQLPYQCFQEARAILQEDRKEKFAQIQKQQARIERLQATTVAPQDEAHKEHRLRSMRRTLEELKIQADINDPLVKKKFEDGKGDMNKPIYRHLANKRWRDYPRMVLMQRIAQLKVVPDVLPVIDPIVSTRLVWNEKHCDHGDFVDSLVSEKAPNLFIQPYDKGEKLYTVAVINPDVPDVERDSYTYRCHFLASNILISPTDTLARLSKLDQEKQVIIPWHPPYSQSGIPYQRMSVFILEHASHPEAAGQYQTINIAEVKGQERYTKRDGFILRSFVDRYMLKPVGVDLFRTRWDDHTAGVMERAGVPGADVEFKRKRIEPLPYKRKESERYR</sequence>
<evidence type="ECO:0000256" key="5">
    <source>
        <dbReference type="ARBA" id="ARBA00039444"/>
    </source>
</evidence>
<evidence type="ECO:0000256" key="3">
    <source>
        <dbReference type="ARBA" id="ARBA00037226"/>
    </source>
</evidence>